<comment type="caution">
    <text evidence="1">The sequence shown here is derived from an EMBL/GenBank/DDBJ whole genome shotgun (WGS) entry which is preliminary data.</text>
</comment>
<dbReference type="RefSeq" id="WP_104424174.1">
    <property type="nucleotide sequence ID" value="NZ_PTIY01000009.1"/>
</dbReference>
<name>A0A2S6GXP6_9GAMM</name>
<proteinExistence type="predicted"/>
<reference evidence="1 2" key="1">
    <citation type="submission" date="2018-02" db="EMBL/GenBank/DDBJ databases">
        <title>Subsurface microbial communities from deep shales in Ohio and West Virginia, USA.</title>
        <authorList>
            <person name="Wrighton K."/>
        </authorList>
    </citation>
    <scope>NUCLEOTIDE SEQUENCE [LARGE SCALE GENOMIC DNA]</scope>
    <source>
        <strain evidence="1 2">OWC-G53F</strain>
    </source>
</reference>
<dbReference type="Proteomes" id="UP000238071">
    <property type="component" value="Unassembled WGS sequence"/>
</dbReference>
<evidence type="ECO:0000313" key="2">
    <source>
        <dbReference type="Proteomes" id="UP000238071"/>
    </source>
</evidence>
<dbReference type="InterPro" id="IPR006975">
    <property type="entry name" value="NifQ"/>
</dbReference>
<dbReference type="AlphaFoldDB" id="A0A2S6GXP6"/>
<protein>
    <submittedName>
        <fullName evidence="1">Nitrogen fixation protein NifQ</fullName>
    </submittedName>
</protein>
<organism evidence="1 2">
    <name type="scientific">Methylobacter tundripaludum</name>
    <dbReference type="NCBI Taxonomy" id="173365"/>
    <lineage>
        <taxon>Bacteria</taxon>
        <taxon>Pseudomonadati</taxon>
        <taxon>Pseudomonadota</taxon>
        <taxon>Gammaproteobacteria</taxon>
        <taxon>Methylococcales</taxon>
        <taxon>Methylococcaceae</taxon>
        <taxon>Methylobacter</taxon>
    </lineage>
</organism>
<dbReference type="GO" id="GO:0030151">
    <property type="term" value="F:molybdenum ion binding"/>
    <property type="evidence" value="ECO:0007669"/>
    <property type="project" value="InterPro"/>
</dbReference>
<keyword evidence="2" id="KW-1185">Reference proteome</keyword>
<dbReference type="Pfam" id="PF04891">
    <property type="entry name" value="NifQ"/>
    <property type="match status" value="1"/>
</dbReference>
<dbReference type="GO" id="GO:0009399">
    <property type="term" value="P:nitrogen fixation"/>
    <property type="evidence" value="ECO:0007669"/>
    <property type="project" value="InterPro"/>
</dbReference>
<dbReference type="OrthoDB" id="192277at2"/>
<dbReference type="EMBL" id="PTIY01000009">
    <property type="protein sequence ID" value="PPK70004.1"/>
    <property type="molecule type" value="Genomic_DNA"/>
</dbReference>
<accession>A0A2S6GXP6</accession>
<gene>
    <name evidence="1" type="ORF">B0F88_109105</name>
</gene>
<evidence type="ECO:0000313" key="1">
    <source>
        <dbReference type="EMBL" id="PPK70004.1"/>
    </source>
</evidence>
<sequence>MSAALQLQDDRERIYSQLKSRSTVNPNHEWLACMVASWCGGQGVLPDYLGLECEQFHALTEHFFPGRNLPEQAPSGSKLDFSRMLERDDLVTLLKQFSNADIVETDWIIGIIVAGCLGSDHLWQDLGLWSRSQLSAMLQRNFPELAAKNDKDMKWKKFLYKQLCEAEGLYLCRAPSCNVCIDYPKCYGSEE</sequence>